<organism evidence="1 2">
    <name type="scientific">Gordonia terrae NBRC 100016</name>
    <dbReference type="NCBI Taxonomy" id="1089454"/>
    <lineage>
        <taxon>Bacteria</taxon>
        <taxon>Bacillati</taxon>
        <taxon>Actinomycetota</taxon>
        <taxon>Actinomycetes</taxon>
        <taxon>Mycobacteriales</taxon>
        <taxon>Gordoniaceae</taxon>
        <taxon>Gordonia</taxon>
    </lineage>
</organism>
<keyword evidence="2" id="KW-1185">Reference proteome</keyword>
<protein>
    <submittedName>
        <fullName evidence="1">Uncharacterized protein</fullName>
    </submittedName>
</protein>
<name>A0ABQ0HKU1_9ACTN</name>
<comment type="caution">
    <text evidence="1">The sequence shown here is derived from an EMBL/GenBank/DDBJ whole genome shotgun (WGS) entry which is preliminary data.</text>
</comment>
<proteinExistence type="predicted"/>
<gene>
    <name evidence="1" type="ORF">GOTRE_170_00330</name>
</gene>
<evidence type="ECO:0000313" key="1">
    <source>
        <dbReference type="EMBL" id="GAB46502.1"/>
    </source>
</evidence>
<sequence>MSLFVIVTVHGLCGGVQLTSALSVRASRRGARTFLTSSAIVEAIGIEESIVLSGYAVLAENPAEFGVTADLLGEVDAAIRRHRAIVARLRLMHDEAVDAERDSSPRDEALAVLGLAGPDADADSAVGIVEGPADRRPPLVAVALLVSAAHALTDPTNCGTASPALNLMPPPLHRDRALLEKVLTDAVATSDAAARAELAAHIAAASAVFAEAGHGSDRRLSVLRYNPHSLRTSCRAAGLGEVEVCIAD</sequence>
<evidence type="ECO:0000313" key="2">
    <source>
        <dbReference type="Proteomes" id="UP000004881"/>
    </source>
</evidence>
<accession>A0ABQ0HKU1</accession>
<dbReference type="Proteomes" id="UP000004881">
    <property type="component" value="Unassembled WGS sequence"/>
</dbReference>
<dbReference type="EMBL" id="BAFD01000122">
    <property type="protein sequence ID" value="GAB46502.1"/>
    <property type="molecule type" value="Genomic_DNA"/>
</dbReference>
<reference evidence="1 2" key="1">
    <citation type="submission" date="2012-02" db="EMBL/GenBank/DDBJ databases">
        <title>Whole genome shotgun sequence of Gordonia terrae NBRC 100016.</title>
        <authorList>
            <person name="Takarada H."/>
            <person name="Hosoyama A."/>
            <person name="Tsuchikane K."/>
            <person name="Katsumata H."/>
            <person name="Yamazaki S."/>
            <person name="Fujita N."/>
        </authorList>
    </citation>
    <scope>NUCLEOTIDE SEQUENCE [LARGE SCALE GENOMIC DNA]</scope>
    <source>
        <strain evidence="1 2">NBRC 100016</strain>
    </source>
</reference>